<dbReference type="Gene3D" id="2.30.30.30">
    <property type="match status" value="1"/>
</dbReference>
<dbReference type="Pfam" id="PF17136">
    <property type="entry name" value="ribosomal_L24"/>
    <property type="match status" value="1"/>
</dbReference>
<keyword evidence="2" id="KW-0689">Ribosomal protein</keyword>
<dbReference type="PANTHER" id="PTHR12903">
    <property type="entry name" value="MITOCHONDRIAL RIBOSOMAL PROTEIN L24"/>
    <property type="match status" value="1"/>
</dbReference>
<dbReference type="GO" id="GO:0003723">
    <property type="term" value="F:RNA binding"/>
    <property type="evidence" value="ECO:0007669"/>
    <property type="project" value="InterPro"/>
</dbReference>
<protein>
    <recommendedName>
        <fullName evidence="5">KOW domain-containing protein</fullName>
    </recommendedName>
</protein>
<keyword evidence="7" id="KW-1185">Reference proteome</keyword>
<dbReference type="GO" id="GO:1990904">
    <property type="term" value="C:ribonucleoprotein complex"/>
    <property type="evidence" value="ECO:0007669"/>
    <property type="project" value="UniProtKB-KW"/>
</dbReference>
<comment type="caution">
    <text evidence="6">The sequence shown here is derived from an EMBL/GenBank/DDBJ whole genome shotgun (WGS) entry which is preliminary data.</text>
</comment>
<comment type="similarity">
    <text evidence="1">Belongs to the universal ribosomal protein uL24 family.</text>
</comment>
<dbReference type="NCBIfam" id="TIGR01079">
    <property type="entry name" value="rplX_bact"/>
    <property type="match status" value="1"/>
</dbReference>
<gene>
    <name evidence="6" type="ORF">C9374_003940</name>
</gene>
<dbReference type="InterPro" id="IPR008991">
    <property type="entry name" value="Translation_prot_SH3-like_sf"/>
</dbReference>
<accession>A0AA88KSI5</accession>
<feature type="region of interest" description="Disordered" evidence="4">
    <location>
        <begin position="117"/>
        <end position="136"/>
    </location>
</feature>
<dbReference type="Pfam" id="PF00467">
    <property type="entry name" value="KOW"/>
    <property type="match status" value="1"/>
</dbReference>
<dbReference type="GeneID" id="68096395"/>
<name>A0AA88KSI5_NAELO</name>
<feature type="compositionally biased region" description="Basic and acidic residues" evidence="4">
    <location>
        <begin position="220"/>
        <end position="229"/>
    </location>
</feature>
<dbReference type="GO" id="GO:0006412">
    <property type="term" value="P:translation"/>
    <property type="evidence" value="ECO:0007669"/>
    <property type="project" value="InterPro"/>
</dbReference>
<dbReference type="Proteomes" id="UP000816034">
    <property type="component" value="Unassembled WGS sequence"/>
</dbReference>
<proteinExistence type="inferred from homology"/>
<keyword evidence="3" id="KW-0687">Ribonucleoprotein</keyword>
<feature type="region of interest" description="Disordered" evidence="4">
    <location>
        <begin position="202"/>
        <end position="229"/>
    </location>
</feature>
<dbReference type="SMART" id="SM00739">
    <property type="entry name" value="KOW"/>
    <property type="match status" value="1"/>
</dbReference>
<feature type="domain" description="KOW" evidence="5">
    <location>
        <begin position="18"/>
        <end position="45"/>
    </location>
</feature>
<dbReference type="SUPFAM" id="SSF50104">
    <property type="entry name" value="Translation proteins SH3-like domain"/>
    <property type="match status" value="1"/>
</dbReference>
<dbReference type="GO" id="GO:0003735">
    <property type="term" value="F:structural constituent of ribosome"/>
    <property type="evidence" value="ECO:0007669"/>
    <property type="project" value="InterPro"/>
</dbReference>
<reference evidence="6 7" key="1">
    <citation type="journal article" date="2018" name="BMC Genomics">
        <title>The genome of Naegleria lovaniensis, the basis for a comparative approach to unravel pathogenicity factors of the human pathogenic amoeba N. fowleri.</title>
        <authorList>
            <person name="Liechti N."/>
            <person name="Schurch N."/>
            <person name="Bruggmann R."/>
            <person name="Wittwer M."/>
        </authorList>
    </citation>
    <scope>NUCLEOTIDE SEQUENCE [LARGE SCALE GENOMIC DNA]</scope>
    <source>
        <strain evidence="6 7">ATCC 30569</strain>
    </source>
</reference>
<dbReference type="AlphaFoldDB" id="A0AA88KSI5"/>
<dbReference type="GO" id="GO:0005840">
    <property type="term" value="C:ribosome"/>
    <property type="evidence" value="ECO:0007669"/>
    <property type="project" value="UniProtKB-KW"/>
</dbReference>
<evidence type="ECO:0000313" key="7">
    <source>
        <dbReference type="Proteomes" id="UP000816034"/>
    </source>
</evidence>
<dbReference type="InterPro" id="IPR003256">
    <property type="entry name" value="Ribosomal_uL24"/>
</dbReference>
<dbReference type="InterPro" id="IPR014722">
    <property type="entry name" value="Rib_uL2_dom2"/>
</dbReference>
<evidence type="ECO:0000256" key="2">
    <source>
        <dbReference type="ARBA" id="ARBA00022980"/>
    </source>
</evidence>
<evidence type="ECO:0000256" key="4">
    <source>
        <dbReference type="SAM" id="MobiDB-lite"/>
    </source>
</evidence>
<organism evidence="6 7">
    <name type="scientific">Naegleria lovaniensis</name>
    <name type="common">Amoeba</name>
    <dbReference type="NCBI Taxonomy" id="51637"/>
    <lineage>
        <taxon>Eukaryota</taxon>
        <taxon>Discoba</taxon>
        <taxon>Heterolobosea</taxon>
        <taxon>Tetramitia</taxon>
        <taxon>Eutetramitia</taxon>
        <taxon>Vahlkampfiidae</taxon>
        <taxon>Naegleria</taxon>
    </lineage>
</organism>
<evidence type="ECO:0000313" key="6">
    <source>
        <dbReference type="EMBL" id="KAG2394176.1"/>
    </source>
</evidence>
<dbReference type="RefSeq" id="XP_044556070.1">
    <property type="nucleotide sequence ID" value="XM_044693524.1"/>
</dbReference>
<dbReference type="InterPro" id="IPR041988">
    <property type="entry name" value="Ribosomal_uL24_KOW"/>
</dbReference>
<dbReference type="InterPro" id="IPR057264">
    <property type="entry name" value="Ribosomal_uL24_C"/>
</dbReference>
<evidence type="ECO:0000256" key="1">
    <source>
        <dbReference type="ARBA" id="ARBA00010618"/>
    </source>
</evidence>
<dbReference type="CDD" id="cd06089">
    <property type="entry name" value="KOW_RPL26"/>
    <property type="match status" value="1"/>
</dbReference>
<evidence type="ECO:0000256" key="3">
    <source>
        <dbReference type="ARBA" id="ARBA00023274"/>
    </source>
</evidence>
<evidence type="ECO:0000259" key="5">
    <source>
        <dbReference type="SMART" id="SM00739"/>
    </source>
</evidence>
<sequence>MPALHKKVLERNLNASWRIFKGDLVEISTGKDKGKRGVIKKVLRDSNRVVVDGCNLVKKNIRRTEERAGYSIMKESPVHCSNVSLICPETDKATKVAWRFLDDGSKVRMAKESGAVIPKPEPKKRLKRPSNPYKDTDSAEVVKATWTDAEREQLINYYLIKLEQQEVHRLQKRSEKEEKKQMQKELADKLFKMRVLQRAKEILAEQQEEPSSSSFNMSEVEEKTKNTTL</sequence>
<dbReference type="EMBL" id="PYSW02000001">
    <property type="protein sequence ID" value="KAG2394176.1"/>
    <property type="molecule type" value="Genomic_DNA"/>
</dbReference>
<dbReference type="InterPro" id="IPR005824">
    <property type="entry name" value="KOW"/>
</dbReference>
<dbReference type="HAMAP" id="MF_01326_B">
    <property type="entry name" value="Ribosomal_uL24_B"/>
    <property type="match status" value="1"/>
</dbReference>